<dbReference type="RefSeq" id="WP_071629098.1">
    <property type="nucleotide sequence ID" value="NZ_CP022375.1"/>
</dbReference>
<dbReference type="Proteomes" id="UP000253862">
    <property type="component" value="Chromosome"/>
</dbReference>
<name>A0A345JR82_9GAMM</name>
<evidence type="ECO:0000313" key="1">
    <source>
        <dbReference type="EMBL" id="AXH29828.1"/>
    </source>
</evidence>
<dbReference type="KEGG" id="foo:CGC45_04115"/>
<accession>A0A345JR82</accession>
<evidence type="ECO:0000313" key="2">
    <source>
        <dbReference type="Proteomes" id="UP000253862"/>
    </source>
</evidence>
<dbReference type="EMBL" id="CP022375">
    <property type="protein sequence ID" value="AXH29828.1"/>
    <property type="molecule type" value="Genomic_DNA"/>
</dbReference>
<keyword evidence="2" id="KW-1185">Reference proteome</keyword>
<organism evidence="1 2">
    <name type="scientific">Francisella opportunistica</name>
    <dbReference type="NCBI Taxonomy" id="2016517"/>
    <lineage>
        <taxon>Bacteria</taxon>
        <taxon>Pseudomonadati</taxon>
        <taxon>Pseudomonadota</taxon>
        <taxon>Gammaproteobacteria</taxon>
        <taxon>Thiotrichales</taxon>
        <taxon>Francisellaceae</taxon>
        <taxon>Francisella</taxon>
    </lineage>
</organism>
<proteinExistence type="predicted"/>
<gene>
    <name evidence="1" type="ORF">CGC43_04135</name>
</gene>
<reference evidence="1 2" key="1">
    <citation type="submission" date="2017-07" db="EMBL/GenBank/DDBJ databases">
        <title>Complete genome sequences and comparative analysis of the novel pathogen Francisella opportunistica.</title>
        <authorList>
            <person name="Dietrich E.A."/>
            <person name="Kingry L.C."/>
            <person name="Petersen J.M."/>
        </authorList>
    </citation>
    <scope>NUCLEOTIDE SEQUENCE [LARGE SCALE GENOMIC DNA]</scope>
    <source>
        <strain evidence="1 2">14-2155</strain>
    </source>
</reference>
<protein>
    <submittedName>
        <fullName evidence="1">Uncharacterized protein</fullName>
    </submittedName>
</protein>
<dbReference type="AlphaFoldDB" id="A0A345JR82"/>
<sequence>MSTTGFTEQLTASLNEAIQTTSNKNAVFDRLIYSNVFDGQVKVDQSVRDKTIPLQVLKGWLA</sequence>